<organism evidence="1">
    <name type="scientific">marine sediment metagenome</name>
    <dbReference type="NCBI Taxonomy" id="412755"/>
    <lineage>
        <taxon>unclassified sequences</taxon>
        <taxon>metagenomes</taxon>
        <taxon>ecological metagenomes</taxon>
    </lineage>
</organism>
<accession>A0A0F9BY09</accession>
<proteinExistence type="predicted"/>
<dbReference type="EMBL" id="LAZR01049581">
    <property type="protein sequence ID" value="KKK89326.1"/>
    <property type="molecule type" value="Genomic_DNA"/>
</dbReference>
<name>A0A0F9BY09_9ZZZZ</name>
<dbReference type="AlphaFoldDB" id="A0A0F9BY09"/>
<gene>
    <name evidence="1" type="ORF">LCGC14_2734220</name>
</gene>
<reference evidence="1" key="1">
    <citation type="journal article" date="2015" name="Nature">
        <title>Complex archaea that bridge the gap between prokaryotes and eukaryotes.</title>
        <authorList>
            <person name="Spang A."/>
            <person name="Saw J.H."/>
            <person name="Jorgensen S.L."/>
            <person name="Zaremba-Niedzwiedzka K."/>
            <person name="Martijn J."/>
            <person name="Lind A.E."/>
            <person name="van Eijk R."/>
            <person name="Schleper C."/>
            <person name="Guy L."/>
            <person name="Ettema T.J."/>
        </authorList>
    </citation>
    <scope>NUCLEOTIDE SEQUENCE</scope>
</reference>
<protein>
    <submittedName>
        <fullName evidence="1">Uncharacterized protein</fullName>
    </submittedName>
</protein>
<sequence>MVFRFRENEIENPAIVDAFKELSSVIRELEAEIRSTKRDPNYLLEGQSTERAVIRSVRFRITPGATPNTNIDISNQNTQGYGYNPPTLSNANDLAKSGTKGSYSLDSSGDTITVNTVEDVVGILSGSINIHDLNNSSVTEMYTAFPQIVSDKLVLKIVKRGSIAPVDWTTIIDADDRLDYQVVFLTSS</sequence>
<evidence type="ECO:0000313" key="1">
    <source>
        <dbReference type="EMBL" id="KKK89326.1"/>
    </source>
</evidence>
<comment type="caution">
    <text evidence="1">The sequence shown here is derived from an EMBL/GenBank/DDBJ whole genome shotgun (WGS) entry which is preliminary data.</text>
</comment>